<dbReference type="Pfam" id="PF13181">
    <property type="entry name" value="TPR_8"/>
    <property type="match status" value="1"/>
</dbReference>
<dbReference type="EMBL" id="ADBJ01000044">
    <property type="protein sequence ID" value="EFA76905.1"/>
    <property type="molecule type" value="Genomic_DNA"/>
</dbReference>
<keyword evidence="1" id="KW-0677">Repeat</keyword>
<dbReference type="OMA" id="CSWAFYR"/>
<evidence type="ECO:0000313" key="4">
    <source>
        <dbReference type="EMBL" id="EFA76905.1"/>
    </source>
</evidence>
<dbReference type="PROSITE" id="PS50005">
    <property type="entry name" value="TPR"/>
    <property type="match status" value="2"/>
</dbReference>
<dbReference type="Proteomes" id="UP000001396">
    <property type="component" value="Unassembled WGS sequence"/>
</dbReference>
<dbReference type="SUPFAM" id="SSF81901">
    <property type="entry name" value="HCP-like"/>
    <property type="match status" value="1"/>
</dbReference>
<dbReference type="SUPFAM" id="SSF48452">
    <property type="entry name" value="TPR-like"/>
    <property type="match status" value="3"/>
</dbReference>
<feature type="repeat" description="TPR" evidence="3">
    <location>
        <begin position="276"/>
        <end position="309"/>
    </location>
</feature>
<dbReference type="Gene3D" id="1.25.40.10">
    <property type="entry name" value="Tetratricopeptide repeat domain"/>
    <property type="match status" value="5"/>
</dbReference>
<accession>D3BNY6</accession>
<dbReference type="PANTHER" id="PTHR15704">
    <property type="entry name" value="SUPERKILLER 3 PROTEIN-RELATED"/>
    <property type="match status" value="1"/>
</dbReference>
<keyword evidence="5" id="KW-1185">Reference proteome</keyword>
<evidence type="ECO:0000256" key="3">
    <source>
        <dbReference type="PROSITE-ProRule" id="PRU00339"/>
    </source>
</evidence>
<gene>
    <name evidence="4" type="primary">DG1091</name>
    <name evidence="4" type="ORF">PPL_09657</name>
</gene>
<keyword evidence="2 3" id="KW-0802">TPR repeat</keyword>
<dbReference type="SUPFAM" id="SSF48439">
    <property type="entry name" value="Protein prenylyltransferase"/>
    <property type="match status" value="1"/>
</dbReference>
<dbReference type="InterPro" id="IPR039226">
    <property type="entry name" value="Ski3/TTC37"/>
</dbReference>
<reference evidence="4 5" key="1">
    <citation type="journal article" date="2011" name="Genome Res.">
        <title>Phylogeny-wide analysis of social amoeba genomes highlights ancient origins for complex intercellular communication.</title>
        <authorList>
            <person name="Heidel A.J."/>
            <person name="Lawal H.M."/>
            <person name="Felder M."/>
            <person name="Schilde C."/>
            <person name="Helps N.R."/>
            <person name="Tunggal B."/>
            <person name="Rivero F."/>
            <person name="John U."/>
            <person name="Schleicher M."/>
            <person name="Eichinger L."/>
            <person name="Platzer M."/>
            <person name="Noegel A.A."/>
            <person name="Schaap P."/>
            <person name="Gloeckner G."/>
        </authorList>
    </citation>
    <scope>NUCLEOTIDE SEQUENCE [LARGE SCALE GENOMIC DNA]</scope>
    <source>
        <strain evidence="5">ATCC 26659 / Pp 5 / PN500</strain>
    </source>
</reference>
<dbReference type="GO" id="GO:0055087">
    <property type="term" value="C:Ski complex"/>
    <property type="evidence" value="ECO:0007669"/>
    <property type="project" value="InterPro"/>
</dbReference>
<dbReference type="PANTHER" id="PTHR15704:SF7">
    <property type="entry name" value="SUPERKILLER COMPLEX PROTEIN 3"/>
    <property type="match status" value="1"/>
</dbReference>
<sequence>MLERGVSKNPNALLGYHALLKCLVAGEQQQQQMTTKSYDQIRELVGKALELIKSRENPADTDIFIDIHIILFTIIGNCHLLFKLATIYFNDRKYEKSLQYFQQVIDSGSNSSNSSNTSYRSQSIIYSCWIKLISSEQPINDKDLSLIKSDLESAIANDENFHLGYFVLGLLYSKQQRGGEAILMFLKAAQKNTAFSLTFSELGMLYQRVNNDVERAKKCYQKALSLDILNEDAGRSLSDYYITQQQYTLASSLYREITKYCLDNRKSFQLNVVRCSWAFYRLALYQMDLGELDQASTSFLTALKGKPESTIYWRGIGECYRRQTKYIASLKALSHAETLLNQTNEKVPELNYQIAVLNKILGLNDEAVIEFDQVLSQLGKHLPSLKGKAECLFQLAKHYHSNGSSRMALQSLESAETTIQLAIEQDSKIFCLWKLLGDISTFYHHIALQGMNSLDVQQKLQQGADAYLKCQHNNNRSSTLKDLAINHYYQYLCCSSNGPESEKKQTVLRSAIKFISVAINLSSTDYSLWNLMGVILMDSYPLQSQHCFIRSIQLNSTRFEPYNNLCALYLQSNQLDLASSALMVARSNDPDSSSVWSLQGLIHELNGSILAIDQLELAHSDYVHIQSALEQQPVGEALIGSAILAYQHKDNTTAQQQLARYIALYSSTTCSSLIEAHNYLALILESNGQYQLAIDQLHLALTKLVDNNSSSNNNNIVKPNQFSLNSIRNNDIGGNNNQMDNDSITKKKCIEINLSRVQLKAGQWKQCLDTLTPYITEGDKCMSGAVGNSQIWEIIAIANYRLGQPDKSIQAYQASVASIHQAGQDESILRRKKCTLLISLAKVLYQCKKLPQAEQIIEKVLAVDNRFAPAIYLSSAIKILANDCQAAKQLLVDHANKSMSVTLENYILQSIIALQTNDIAQARSQLIRACHAYPHYPHVWKLLLDHLNRYHQLSDSSAIKSILTRLENSRNISANHTVDSDNHRYDAKSIEYTFAKSHLLQVDRCYSVNISESIKQMKRIVHSCPSDTNAWKDLSNLLYLQALHSQSLEDFESALTANRLITDRYGNDNTSKQHSVQLSDILMHLSREKEFTELNQSLLKQHEKDNKIQSQLIRQQARYQLINNDRTSALKLYKQSLTLDNTNIHLYHELSYIYEEMNLLDASLLCLNQSLTLAGANDEDLRLITVGRLMRYYIMMKKWKEAIKIFNDYNNETSNTTTHPILLLFKSIVLLISNNDKKASKQVDNDINNALSLLNQVIAINPRMPLANLYCAIANTKATSTSSLTNSGTNDFNNKIDRLVQQETRNTPAIVPDKIFKDLTLKN</sequence>
<evidence type="ECO:0000256" key="1">
    <source>
        <dbReference type="ARBA" id="ARBA00022737"/>
    </source>
</evidence>
<name>D3BNY6_HETP5</name>
<dbReference type="InterPro" id="IPR019734">
    <property type="entry name" value="TPR_rpt"/>
</dbReference>
<dbReference type="InterPro" id="IPR011990">
    <property type="entry name" value="TPR-like_helical_dom_sf"/>
</dbReference>
<dbReference type="GeneID" id="31365132"/>
<dbReference type="InParanoid" id="D3BNY6"/>
<dbReference type="SMART" id="SM00028">
    <property type="entry name" value="TPR"/>
    <property type="match status" value="14"/>
</dbReference>
<proteinExistence type="predicted"/>
<dbReference type="RefSeq" id="XP_020429037.1">
    <property type="nucleotide sequence ID" value="XM_020580450.1"/>
</dbReference>
<comment type="caution">
    <text evidence="4">The sequence shown here is derived from an EMBL/GenBank/DDBJ whole genome shotgun (WGS) entry which is preliminary data.</text>
</comment>
<dbReference type="Pfam" id="PF13432">
    <property type="entry name" value="TPR_16"/>
    <property type="match status" value="1"/>
</dbReference>
<dbReference type="Pfam" id="PF13174">
    <property type="entry name" value="TPR_6"/>
    <property type="match status" value="1"/>
</dbReference>
<dbReference type="FunCoup" id="D3BNY6">
    <property type="interactions" value="92"/>
</dbReference>
<feature type="repeat" description="TPR" evidence="3">
    <location>
        <begin position="78"/>
        <end position="111"/>
    </location>
</feature>
<evidence type="ECO:0000313" key="5">
    <source>
        <dbReference type="Proteomes" id="UP000001396"/>
    </source>
</evidence>
<organism evidence="4 5">
    <name type="scientific">Heterostelium pallidum (strain ATCC 26659 / Pp 5 / PN500)</name>
    <name type="common">Cellular slime mold</name>
    <name type="synonym">Polysphondylium pallidum</name>
    <dbReference type="NCBI Taxonomy" id="670386"/>
    <lineage>
        <taxon>Eukaryota</taxon>
        <taxon>Amoebozoa</taxon>
        <taxon>Evosea</taxon>
        <taxon>Eumycetozoa</taxon>
        <taxon>Dictyostelia</taxon>
        <taxon>Acytosteliales</taxon>
        <taxon>Acytosteliaceae</taxon>
        <taxon>Heterostelium</taxon>
    </lineage>
</organism>
<protein>
    <submittedName>
        <fullName evidence="4">Tetratricopeptide-like helical domain-containing protein</fullName>
    </submittedName>
</protein>
<dbReference type="STRING" id="670386.D3BNY6"/>
<dbReference type="GO" id="GO:0006401">
    <property type="term" value="P:RNA catabolic process"/>
    <property type="evidence" value="ECO:0007669"/>
    <property type="project" value="InterPro"/>
</dbReference>
<evidence type="ECO:0000256" key="2">
    <source>
        <dbReference type="ARBA" id="ARBA00022803"/>
    </source>
</evidence>